<feature type="compositionally biased region" description="Polar residues" evidence="1">
    <location>
        <begin position="26"/>
        <end position="40"/>
    </location>
</feature>
<comment type="caution">
    <text evidence="2">The sequence shown here is derived from an EMBL/GenBank/DDBJ whole genome shotgun (WGS) entry which is preliminary data.</text>
</comment>
<protein>
    <submittedName>
        <fullName evidence="2">Uncharacterized protein</fullName>
    </submittedName>
</protein>
<proteinExistence type="predicted"/>
<feature type="region of interest" description="Disordered" evidence="1">
    <location>
        <begin position="313"/>
        <end position="368"/>
    </location>
</feature>
<feature type="region of interest" description="Disordered" evidence="1">
    <location>
        <begin position="69"/>
        <end position="90"/>
    </location>
</feature>
<name>A0AAD4KSD6_9EURO</name>
<feature type="compositionally biased region" description="Polar residues" evidence="1">
    <location>
        <begin position="345"/>
        <end position="355"/>
    </location>
</feature>
<dbReference type="EMBL" id="JAJTJA010000005">
    <property type="protein sequence ID" value="KAH8698303.1"/>
    <property type="molecule type" value="Genomic_DNA"/>
</dbReference>
<feature type="compositionally biased region" description="Basic residues" evidence="1">
    <location>
        <begin position="118"/>
        <end position="130"/>
    </location>
</feature>
<feature type="compositionally biased region" description="Low complexity" evidence="1">
    <location>
        <begin position="318"/>
        <end position="338"/>
    </location>
</feature>
<gene>
    <name evidence="2" type="ORF">BGW36DRAFT_294414</name>
</gene>
<sequence>MLALRDKENLVHTHQTTAAAKPLNQGLRQLQPKTPGTRPSKTPYKIPLNDENGVPAFGKNTVKVKGAGVGNAQQSSKDAFVTPLGPRNRAPLGMKTTNAKANAFQTPGLQGDTLKAPKTNRKGSSLKKAKKVEPLVQPSQPQVSAKTEEDDVPDVEYAPPKPKELSDDPEEVTYNTNFPQFKGRNIIRGWERIYLHGDIGDDGLTDRERKFQQESVSYDKMIDEIIQKQVEDIELPGLNAREAQDLPSFDEPDQQRHNKANEKKGLNKGLSSLKARDAAKALSQTKCSLAKRVESTKVSTSRTSKAPLALIAPKRRTPTPTNSSTAHNTAAAASSRTTLGYSKGRSVSSTLQTKGNPAKEKQAPSRGILDPRKYMQLYGPPPAGSEMWMQCKEAGLVADPEEVDNDFVLSLDEEDEETRNFQLTL</sequence>
<organism evidence="2 3">
    <name type="scientific">Talaromyces proteolyticus</name>
    <dbReference type="NCBI Taxonomy" id="1131652"/>
    <lineage>
        <taxon>Eukaryota</taxon>
        <taxon>Fungi</taxon>
        <taxon>Dikarya</taxon>
        <taxon>Ascomycota</taxon>
        <taxon>Pezizomycotina</taxon>
        <taxon>Eurotiomycetes</taxon>
        <taxon>Eurotiomycetidae</taxon>
        <taxon>Eurotiales</taxon>
        <taxon>Trichocomaceae</taxon>
        <taxon>Talaromyces</taxon>
        <taxon>Talaromyces sect. Bacilispori</taxon>
    </lineage>
</organism>
<feature type="region of interest" description="Disordered" evidence="1">
    <location>
        <begin position="1"/>
        <end position="52"/>
    </location>
</feature>
<evidence type="ECO:0000313" key="3">
    <source>
        <dbReference type="Proteomes" id="UP001201262"/>
    </source>
</evidence>
<feature type="region of interest" description="Disordered" evidence="1">
    <location>
        <begin position="105"/>
        <end position="176"/>
    </location>
</feature>
<dbReference type="GeneID" id="70241386"/>
<dbReference type="RefSeq" id="XP_046072767.1">
    <property type="nucleotide sequence ID" value="XM_046211099.1"/>
</dbReference>
<feature type="region of interest" description="Disordered" evidence="1">
    <location>
        <begin position="244"/>
        <end position="270"/>
    </location>
</feature>
<feature type="compositionally biased region" description="Basic and acidic residues" evidence="1">
    <location>
        <begin position="1"/>
        <end position="11"/>
    </location>
</feature>
<feature type="compositionally biased region" description="Basic and acidic residues" evidence="1">
    <location>
        <begin position="357"/>
        <end position="368"/>
    </location>
</feature>
<feature type="compositionally biased region" description="Basic and acidic residues" evidence="1">
    <location>
        <begin position="253"/>
        <end position="265"/>
    </location>
</feature>
<evidence type="ECO:0000313" key="2">
    <source>
        <dbReference type="EMBL" id="KAH8698303.1"/>
    </source>
</evidence>
<evidence type="ECO:0000256" key="1">
    <source>
        <dbReference type="SAM" id="MobiDB-lite"/>
    </source>
</evidence>
<keyword evidence="3" id="KW-1185">Reference proteome</keyword>
<dbReference type="Proteomes" id="UP001201262">
    <property type="component" value="Unassembled WGS sequence"/>
</dbReference>
<dbReference type="AlphaFoldDB" id="A0AAD4KSD6"/>
<accession>A0AAD4KSD6</accession>
<reference evidence="2" key="1">
    <citation type="submission" date="2021-12" db="EMBL/GenBank/DDBJ databases">
        <title>Convergent genome expansion in fungi linked to evolution of root-endophyte symbiosis.</title>
        <authorList>
            <consortium name="DOE Joint Genome Institute"/>
            <person name="Ke Y.-H."/>
            <person name="Bonito G."/>
            <person name="Liao H.-L."/>
            <person name="Looney B."/>
            <person name="Rojas-Flechas A."/>
            <person name="Nash J."/>
            <person name="Hameed K."/>
            <person name="Schadt C."/>
            <person name="Martin F."/>
            <person name="Crous P.W."/>
            <person name="Miettinen O."/>
            <person name="Magnuson J.K."/>
            <person name="Labbe J."/>
            <person name="Jacobson D."/>
            <person name="Doktycz M.J."/>
            <person name="Veneault-Fourrey C."/>
            <person name="Kuo A."/>
            <person name="Mondo S."/>
            <person name="Calhoun S."/>
            <person name="Riley R."/>
            <person name="Ohm R."/>
            <person name="LaButti K."/>
            <person name="Andreopoulos B."/>
            <person name="Pangilinan J."/>
            <person name="Nolan M."/>
            <person name="Tritt A."/>
            <person name="Clum A."/>
            <person name="Lipzen A."/>
            <person name="Daum C."/>
            <person name="Barry K."/>
            <person name="Grigoriev I.V."/>
            <person name="Vilgalys R."/>
        </authorList>
    </citation>
    <scope>NUCLEOTIDE SEQUENCE</scope>
    <source>
        <strain evidence="2">PMI_201</strain>
    </source>
</reference>